<evidence type="ECO:0000256" key="7">
    <source>
        <dbReference type="HAMAP-Rule" id="MF_00657"/>
    </source>
</evidence>
<dbReference type="Proteomes" id="UP000017837">
    <property type="component" value="Unassembled WGS sequence"/>
</dbReference>
<dbReference type="Pfam" id="PF18331">
    <property type="entry name" value="PKHD_C"/>
    <property type="match status" value="1"/>
</dbReference>
<dbReference type="InterPro" id="IPR023550">
    <property type="entry name" value="PKHD_hydroxylase"/>
</dbReference>
<dbReference type="RefSeq" id="WP_018082288.1">
    <property type="nucleotide sequence ID" value="NZ_AQWM01000012.1"/>
</dbReference>
<dbReference type="Pfam" id="PF13640">
    <property type="entry name" value="2OG-FeII_Oxy_3"/>
    <property type="match status" value="1"/>
</dbReference>
<dbReference type="GO" id="GO:0031418">
    <property type="term" value="F:L-ascorbic acid binding"/>
    <property type="evidence" value="ECO:0007669"/>
    <property type="project" value="UniProtKB-KW"/>
</dbReference>
<dbReference type="Gene3D" id="2.60.120.620">
    <property type="entry name" value="q2cbj1_9rhob like domain"/>
    <property type="match status" value="1"/>
</dbReference>
<keyword evidence="10" id="KW-1185">Reference proteome</keyword>
<evidence type="ECO:0000256" key="1">
    <source>
        <dbReference type="ARBA" id="ARBA00001961"/>
    </source>
</evidence>
<evidence type="ECO:0000259" key="8">
    <source>
        <dbReference type="PROSITE" id="PS51471"/>
    </source>
</evidence>
<dbReference type="GO" id="GO:0016706">
    <property type="term" value="F:2-oxoglutarate-dependent dioxygenase activity"/>
    <property type="evidence" value="ECO:0007669"/>
    <property type="project" value="UniProtKB-UniRule"/>
</dbReference>
<keyword evidence="4 7" id="KW-0223">Dioxygenase</keyword>
<name>V4PWP2_9CAUL</name>
<dbReference type="PANTHER" id="PTHR41536">
    <property type="entry name" value="PKHD-TYPE HYDROXYLASE YBIX"/>
    <property type="match status" value="1"/>
</dbReference>
<dbReference type="GO" id="GO:0005506">
    <property type="term" value="F:iron ion binding"/>
    <property type="evidence" value="ECO:0007669"/>
    <property type="project" value="UniProtKB-UniRule"/>
</dbReference>
<dbReference type="PROSITE" id="PS51471">
    <property type="entry name" value="FE2OG_OXY"/>
    <property type="match status" value="1"/>
</dbReference>
<dbReference type="HAMAP" id="MF_00657">
    <property type="entry name" value="Hydroxyl_YbiX"/>
    <property type="match status" value="1"/>
</dbReference>
<proteinExistence type="inferred from homology"/>
<comment type="caution">
    <text evidence="9">The sequence shown here is derived from an EMBL/GenBank/DDBJ whole genome shotgun (WGS) entry which is preliminary data.</text>
</comment>
<feature type="binding site" evidence="7">
    <location>
        <position position="98"/>
    </location>
    <ligand>
        <name>Fe cation</name>
        <dbReference type="ChEBI" id="CHEBI:24875"/>
    </ligand>
</feature>
<organism evidence="9 10">
    <name type="scientific">Asticcacaulis benevestitus DSM 16100 = ATCC BAA-896</name>
    <dbReference type="NCBI Taxonomy" id="1121022"/>
    <lineage>
        <taxon>Bacteria</taxon>
        <taxon>Pseudomonadati</taxon>
        <taxon>Pseudomonadota</taxon>
        <taxon>Alphaproteobacteria</taxon>
        <taxon>Caulobacterales</taxon>
        <taxon>Caulobacteraceae</taxon>
        <taxon>Asticcacaulis</taxon>
    </lineage>
</organism>
<dbReference type="Gene3D" id="4.10.860.20">
    <property type="entry name" value="Rabenosyn, Rab binding domain"/>
    <property type="match status" value="1"/>
</dbReference>
<keyword evidence="2 7" id="KW-0479">Metal-binding</keyword>
<dbReference type="eggNOG" id="COG3128">
    <property type="taxonomic scope" value="Bacteria"/>
</dbReference>
<comment type="cofactor">
    <cofactor evidence="7">
        <name>Fe(2+)</name>
        <dbReference type="ChEBI" id="CHEBI:29033"/>
    </cofactor>
    <text evidence="7">Binds 1 Fe(2+) ion per subunit.</text>
</comment>
<gene>
    <name evidence="9" type="ORF">ABENE_09380</name>
</gene>
<evidence type="ECO:0000313" key="9">
    <source>
        <dbReference type="EMBL" id="ESQ91834.1"/>
    </source>
</evidence>
<dbReference type="GO" id="GO:0006879">
    <property type="term" value="P:intracellular iron ion homeostasis"/>
    <property type="evidence" value="ECO:0007669"/>
    <property type="project" value="TreeGrafter"/>
</dbReference>
<dbReference type="InterPro" id="IPR041097">
    <property type="entry name" value="PKHD_C"/>
</dbReference>
<dbReference type="OrthoDB" id="9812472at2"/>
<dbReference type="GO" id="GO:0006974">
    <property type="term" value="P:DNA damage response"/>
    <property type="evidence" value="ECO:0007669"/>
    <property type="project" value="TreeGrafter"/>
</dbReference>
<feature type="binding site" evidence="7">
    <location>
        <position position="159"/>
    </location>
    <ligand>
        <name>Fe cation</name>
        <dbReference type="ChEBI" id="CHEBI:24875"/>
    </ligand>
</feature>
<dbReference type="STRING" id="1121022.GCA_000376105_02625"/>
<feature type="binding site" evidence="7">
    <location>
        <position position="96"/>
    </location>
    <ligand>
        <name>Fe cation</name>
        <dbReference type="ChEBI" id="CHEBI:24875"/>
    </ligand>
</feature>
<keyword evidence="5 7" id="KW-0560">Oxidoreductase</keyword>
<dbReference type="NCBIfam" id="NF003975">
    <property type="entry name" value="PRK05467.1-4"/>
    <property type="match status" value="1"/>
</dbReference>
<evidence type="ECO:0000256" key="6">
    <source>
        <dbReference type="ARBA" id="ARBA00023004"/>
    </source>
</evidence>
<dbReference type="PANTHER" id="PTHR41536:SF1">
    <property type="entry name" value="PKHD-TYPE HYDROXYLASE YBIX"/>
    <property type="match status" value="1"/>
</dbReference>
<evidence type="ECO:0000256" key="3">
    <source>
        <dbReference type="ARBA" id="ARBA00022896"/>
    </source>
</evidence>
<protein>
    <recommendedName>
        <fullName evidence="8">Fe2OG dioxygenase domain-containing protein</fullName>
    </recommendedName>
</protein>
<dbReference type="InterPro" id="IPR006620">
    <property type="entry name" value="Pro_4_hyd_alph"/>
</dbReference>
<feature type="domain" description="Fe2OG dioxygenase" evidence="8">
    <location>
        <begin position="78"/>
        <end position="178"/>
    </location>
</feature>
<evidence type="ECO:0000256" key="5">
    <source>
        <dbReference type="ARBA" id="ARBA00023002"/>
    </source>
</evidence>
<dbReference type="SMART" id="SM00702">
    <property type="entry name" value="P4Hc"/>
    <property type="match status" value="1"/>
</dbReference>
<accession>V4PWP2</accession>
<dbReference type="InterPro" id="IPR005123">
    <property type="entry name" value="Oxoglu/Fe-dep_dioxygenase_dom"/>
</dbReference>
<reference evidence="9 10" key="1">
    <citation type="journal article" date="2014" name="Nature">
        <title>Sequential evolution of bacterial morphology by co-option of a developmental regulator.</title>
        <authorList>
            <person name="Jiang C."/>
            <person name="Brown P.J."/>
            <person name="Ducret A."/>
            <person name="Brun Y.V."/>
        </authorList>
    </citation>
    <scope>NUCLEOTIDE SEQUENCE [LARGE SCALE GENOMIC DNA]</scope>
    <source>
        <strain evidence="9 10">DSM 16100</strain>
    </source>
</reference>
<comment type="cofactor">
    <cofactor evidence="1 7">
        <name>L-ascorbate</name>
        <dbReference type="ChEBI" id="CHEBI:38290"/>
    </cofactor>
</comment>
<dbReference type="AlphaFoldDB" id="V4PWP2"/>
<dbReference type="NCBIfam" id="NF003974">
    <property type="entry name" value="PRK05467.1-3"/>
    <property type="match status" value="1"/>
</dbReference>
<dbReference type="InterPro" id="IPR044862">
    <property type="entry name" value="Pro_4_hyd_alph_FE2OG_OXY"/>
</dbReference>
<keyword evidence="3 7" id="KW-0847">Vitamin C</keyword>
<evidence type="ECO:0000256" key="2">
    <source>
        <dbReference type="ARBA" id="ARBA00022723"/>
    </source>
</evidence>
<keyword evidence="6 7" id="KW-0408">Iron</keyword>
<evidence type="ECO:0000256" key="4">
    <source>
        <dbReference type="ARBA" id="ARBA00022964"/>
    </source>
</evidence>
<sequence length="226" mass="25144">MMLHIPDVLNQDELAHIRGVLATAGWTEGRHTTGAQAAQQKWNYQLPVLAPEAQPLADLVRAALLRHPLFQSAALPKTVLTPRFNAYEDGGHFGNHVDGSIQPDPVTGQAARTDVSTTVFLNEPDDYEGGELIVEDTYGSHEVKLKAGDAILYPGTSIHRVEPVTRGMRLASFTWTQSMVPDAFRRQMLFELDMTILRLRAQMGDTPDVVNLTAHYHNLIRQWAEV</sequence>
<feature type="binding site" evidence="7">
    <location>
        <position position="169"/>
    </location>
    <ligand>
        <name>2-oxoglutarate</name>
        <dbReference type="ChEBI" id="CHEBI:16810"/>
    </ligand>
</feature>
<dbReference type="PATRIC" id="fig|1121022.4.peg.1890"/>
<dbReference type="EMBL" id="AWGB01000015">
    <property type="protein sequence ID" value="ESQ91834.1"/>
    <property type="molecule type" value="Genomic_DNA"/>
</dbReference>
<evidence type="ECO:0000313" key="10">
    <source>
        <dbReference type="Proteomes" id="UP000017837"/>
    </source>
</evidence>